<comment type="caution">
    <text evidence="1">The sequence shown here is derived from an EMBL/GenBank/DDBJ whole genome shotgun (WGS) entry which is preliminary data.</text>
</comment>
<evidence type="ECO:0000313" key="1">
    <source>
        <dbReference type="EMBL" id="KAJ8337295.1"/>
    </source>
</evidence>
<protein>
    <submittedName>
        <fullName evidence="1">Uncharacterized protein</fullName>
    </submittedName>
</protein>
<dbReference type="EMBL" id="JAINUF010000019">
    <property type="protein sequence ID" value="KAJ8337295.1"/>
    <property type="molecule type" value="Genomic_DNA"/>
</dbReference>
<sequence>MRNLSVVISHGTYSSCDHAVATPPRPITALSGSFMGTDRGSICRRALTAARLTGARMFHVLPPCKGVGSGGVGVQSQSERSRGCGVRQLIDQLINPCY</sequence>
<proteinExistence type="predicted"/>
<gene>
    <name evidence="1" type="ORF">SKAU_G00385150</name>
</gene>
<accession>A0A9Q1EEG8</accession>
<organism evidence="1 2">
    <name type="scientific">Synaphobranchus kaupii</name>
    <name type="common">Kaup's arrowtooth eel</name>
    <dbReference type="NCBI Taxonomy" id="118154"/>
    <lineage>
        <taxon>Eukaryota</taxon>
        <taxon>Metazoa</taxon>
        <taxon>Chordata</taxon>
        <taxon>Craniata</taxon>
        <taxon>Vertebrata</taxon>
        <taxon>Euteleostomi</taxon>
        <taxon>Actinopterygii</taxon>
        <taxon>Neopterygii</taxon>
        <taxon>Teleostei</taxon>
        <taxon>Anguilliformes</taxon>
        <taxon>Synaphobranchidae</taxon>
        <taxon>Synaphobranchus</taxon>
    </lineage>
</organism>
<keyword evidence="2" id="KW-1185">Reference proteome</keyword>
<reference evidence="1" key="1">
    <citation type="journal article" date="2023" name="Science">
        <title>Genome structures resolve the early diversification of teleost fishes.</title>
        <authorList>
            <person name="Parey E."/>
            <person name="Louis A."/>
            <person name="Montfort J."/>
            <person name="Bouchez O."/>
            <person name="Roques C."/>
            <person name="Iampietro C."/>
            <person name="Lluch J."/>
            <person name="Castinel A."/>
            <person name="Donnadieu C."/>
            <person name="Desvignes T."/>
            <person name="Floi Bucao C."/>
            <person name="Jouanno E."/>
            <person name="Wen M."/>
            <person name="Mejri S."/>
            <person name="Dirks R."/>
            <person name="Jansen H."/>
            <person name="Henkel C."/>
            <person name="Chen W.J."/>
            <person name="Zahm M."/>
            <person name="Cabau C."/>
            <person name="Klopp C."/>
            <person name="Thompson A.W."/>
            <person name="Robinson-Rechavi M."/>
            <person name="Braasch I."/>
            <person name="Lecointre G."/>
            <person name="Bobe J."/>
            <person name="Postlethwait J.H."/>
            <person name="Berthelot C."/>
            <person name="Roest Crollius H."/>
            <person name="Guiguen Y."/>
        </authorList>
    </citation>
    <scope>NUCLEOTIDE SEQUENCE</scope>
    <source>
        <tissue evidence="1">Blood</tissue>
    </source>
</reference>
<dbReference type="Proteomes" id="UP001152622">
    <property type="component" value="Chromosome 19"/>
</dbReference>
<name>A0A9Q1EEG8_SYNKA</name>
<dbReference type="AlphaFoldDB" id="A0A9Q1EEG8"/>
<evidence type="ECO:0000313" key="2">
    <source>
        <dbReference type="Proteomes" id="UP001152622"/>
    </source>
</evidence>